<gene>
    <name evidence="1" type="ORF">SAMN05216466_10793</name>
</gene>
<evidence type="ECO:0000313" key="1">
    <source>
        <dbReference type="EMBL" id="SDH09910.1"/>
    </source>
</evidence>
<evidence type="ECO:0000313" key="2">
    <source>
        <dbReference type="Proteomes" id="UP000199706"/>
    </source>
</evidence>
<dbReference type="AlphaFoldDB" id="A0A1G7ZP82"/>
<accession>A0A1G7ZP82</accession>
<reference evidence="1 2" key="1">
    <citation type="submission" date="2016-10" db="EMBL/GenBank/DDBJ databases">
        <authorList>
            <person name="de Groot N.N."/>
        </authorList>
    </citation>
    <scope>NUCLEOTIDE SEQUENCE [LARGE SCALE GENOMIC DNA]</scope>
    <source>
        <strain evidence="1 2">LMG 2247</strain>
    </source>
</reference>
<sequence length="73" mass="8241">MGQKRIDGVTYEAPLVLAEAYMSPDDIEVHKLAARQRSEIIGLMSEKIRELGGDPDSIWDEWFRRNGQPVIAA</sequence>
<dbReference type="Proteomes" id="UP000199706">
    <property type="component" value="Unassembled WGS sequence"/>
</dbReference>
<proteinExistence type="predicted"/>
<dbReference type="RefSeq" id="WP_090685752.1">
    <property type="nucleotide sequence ID" value="NZ_FNCJ01000007.1"/>
</dbReference>
<name>A0A1G7ZP82_9BURK</name>
<dbReference type="EMBL" id="FNCJ01000007">
    <property type="protein sequence ID" value="SDH09910.1"/>
    <property type="molecule type" value="Genomic_DNA"/>
</dbReference>
<protein>
    <submittedName>
        <fullName evidence="1">Uncharacterized protein</fullName>
    </submittedName>
</protein>
<organism evidence="1 2">
    <name type="scientific">Paraburkholderia phenazinium</name>
    <dbReference type="NCBI Taxonomy" id="60549"/>
    <lineage>
        <taxon>Bacteria</taxon>
        <taxon>Pseudomonadati</taxon>
        <taxon>Pseudomonadota</taxon>
        <taxon>Betaproteobacteria</taxon>
        <taxon>Burkholderiales</taxon>
        <taxon>Burkholderiaceae</taxon>
        <taxon>Paraburkholderia</taxon>
    </lineage>
</organism>